<feature type="binding site" evidence="6">
    <location>
        <position position="216"/>
    </location>
    <ligand>
        <name>(6S)-NADPHX</name>
        <dbReference type="ChEBI" id="CHEBI:64076"/>
    </ligand>
</feature>
<name>A0AAW8YIM9_PEDAC</name>
<accession>A0AAW8YIM9</accession>
<evidence type="ECO:0000256" key="4">
    <source>
        <dbReference type="ARBA" id="ARBA00023027"/>
    </source>
</evidence>
<reference evidence="8" key="2">
    <citation type="submission" date="2023-10" db="EMBL/GenBank/DDBJ databases">
        <authorList>
            <person name="Khurajog B."/>
        </authorList>
    </citation>
    <scope>NUCLEOTIDE SEQUENCE</scope>
    <source>
        <strain evidence="8">BF9</strain>
    </source>
</reference>
<dbReference type="NCBIfam" id="TIGR00196">
    <property type="entry name" value="yjeF_cterm"/>
    <property type="match status" value="1"/>
</dbReference>
<dbReference type="AlphaFoldDB" id="A0AAW8YIM9"/>
<feature type="binding site" evidence="6">
    <location>
        <position position="101"/>
    </location>
    <ligand>
        <name>(6S)-NADPHX</name>
        <dbReference type="ChEBI" id="CHEBI:64076"/>
    </ligand>
</feature>
<dbReference type="EMBL" id="JAWJAV010000007">
    <property type="protein sequence ID" value="MDV2621997.1"/>
    <property type="molecule type" value="Genomic_DNA"/>
</dbReference>
<dbReference type="GO" id="GO:0005524">
    <property type="term" value="F:ATP binding"/>
    <property type="evidence" value="ECO:0007669"/>
    <property type="project" value="UniProtKB-KW"/>
</dbReference>
<dbReference type="GO" id="GO:0052855">
    <property type="term" value="F:ADP-dependent NAD(P)H-hydrate dehydratase activity"/>
    <property type="evidence" value="ECO:0007669"/>
    <property type="project" value="UniProtKB-UniRule"/>
</dbReference>
<feature type="binding site" evidence="6">
    <location>
        <position position="215"/>
    </location>
    <ligand>
        <name>AMP</name>
        <dbReference type="ChEBI" id="CHEBI:456215"/>
    </ligand>
</feature>
<dbReference type="CDD" id="cd01171">
    <property type="entry name" value="YXKO-related"/>
    <property type="match status" value="1"/>
</dbReference>
<evidence type="ECO:0000259" key="7">
    <source>
        <dbReference type="PROSITE" id="PS51383"/>
    </source>
</evidence>
<dbReference type="PROSITE" id="PS51383">
    <property type="entry name" value="YJEF_C_3"/>
    <property type="match status" value="1"/>
</dbReference>
<evidence type="ECO:0000256" key="6">
    <source>
        <dbReference type="HAMAP-Rule" id="MF_01965"/>
    </source>
</evidence>
<keyword evidence="5 6" id="KW-0456">Lyase</keyword>
<dbReference type="RefSeq" id="WP_160185791.1">
    <property type="nucleotide sequence ID" value="NZ_CP096031.1"/>
</dbReference>
<dbReference type="InterPro" id="IPR029056">
    <property type="entry name" value="Ribokinase-like"/>
</dbReference>
<dbReference type="PANTHER" id="PTHR12592">
    <property type="entry name" value="ATP-DEPENDENT (S)-NAD(P)H-HYDRATE DEHYDRATASE FAMILY MEMBER"/>
    <property type="match status" value="1"/>
</dbReference>
<gene>
    <name evidence="6" type="primary">nnrD</name>
    <name evidence="8" type="ORF">R0G89_09660</name>
</gene>
<keyword evidence="3 6" id="KW-0521">NADP</keyword>
<keyword evidence="2 6" id="KW-0067">ATP-binding</keyword>
<comment type="function">
    <text evidence="6">Catalyzes the dehydration of the S-form of NAD(P)HX at the expense of ADP, which is converted to AMP. Together with NAD(P)HX epimerase, which catalyzes the epimerization of the S- and R-forms, the enzyme allows the repair of both epimers of NAD(P)HX, a damaged form of NAD(P)H that is a result of enzymatic or heat-dependent hydration.</text>
</comment>
<keyword evidence="4 6" id="KW-0520">NAD</keyword>
<comment type="catalytic activity">
    <reaction evidence="6">
        <text>(6S)-NADHX + ADP = AMP + phosphate + NADH + H(+)</text>
        <dbReference type="Rhea" id="RHEA:32223"/>
        <dbReference type="ChEBI" id="CHEBI:15378"/>
        <dbReference type="ChEBI" id="CHEBI:43474"/>
        <dbReference type="ChEBI" id="CHEBI:57945"/>
        <dbReference type="ChEBI" id="CHEBI:64074"/>
        <dbReference type="ChEBI" id="CHEBI:456215"/>
        <dbReference type="ChEBI" id="CHEBI:456216"/>
        <dbReference type="EC" id="4.2.1.136"/>
    </reaction>
</comment>
<feature type="binding site" evidence="6">
    <location>
        <position position="152"/>
    </location>
    <ligand>
        <name>(6S)-NADPHX</name>
        <dbReference type="ChEBI" id="CHEBI:64076"/>
    </ligand>
</feature>
<dbReference type="GO" id="GO:0052856">
    <property type="term" value="F:NAD(P)HX epimerase activity"/>
    <property type="evidence" value="ECO:0007669"/>
    <property type="project" value="TreeGrafter"/>
</dbReference>
<reference evidence="8" key="1">
    <citation type="journal article" date="2023" name="PeerJ">
        <title>Selection and evaluation of lactic acid bacteria from chicken feces in Thailand as potential probiotics.</title>
        <authorList>
            <person name="Khurajog B."/>
            <person name="Disastra Y."/>
            <person name="Lawwyne L.D."/>
            <person name="Sirichokchatchawan W."/>
            <person name="Niyomtham W."/>
            <person name="Yindee J."/>
            <person name="Hampson D.J."/>
            <person name="Prapasarakul N."/>
        </authorList>
    </citation>
    <scope>NUCLEOTIDE SEQUENCE</scope>
    <source>
        <strain evidence="8">BF9</strain>
    </source>
</reference>
<proteinExistence type="inferred from homology"/>
<evidence type="ECO:0000313" key="9">
    <source>
        <dbReference type="Proteomes" id="UP001280897"/>
    </source>
</evidence>
<dbReference type="GO" id="GO:0046496">
    <property type="term" value="P:nicotinamide nucleotide metabolic process"/>
    <property type="evidence" value="ECO:0007669"/>
    <property type="project" value="UniProtKB-UniRule"/>
</dbReference>
<dbReference type="SUPFAM" id="SSF53613">
    <property type="entry name" value="Ribokinase-like"/>
    <property type="match status" value="1"/>
</dbReference>
<dbReference type="GO" id="GO:0110051">
    <property type="term" value="P:metabolite repair"/>
    <property type="evidence" value="ECO:0007669"/>
    <property type="project" value="TreeGrafter"/>
</dbReference>
<comment type="cofactor">
    <cofactor evidence="6">
        <name>Mg(2+)</name>
        <dbReference type="ChEBI" id="CHEBI:18420"/>
    </cofactor>
</comment>
<organism evidence="8 9">
    <name type="scientific">Pediococcus acidilactici</name>
    <dbReference type="NCBI Taxonomy" id="1254"/>
    <lineage>
        <taxon>Bacteria</taxon>
        <taxon>Bacillati</taxon>
        <taxon>Bacillota</taxon>
        <taxon>Bacilli</taxon>
        <taxon>Lactobacillales</taxon>
        <taxon>Lactobacillaceae</taxon>
        <taxon>Pediococcus</taxon>
        <taxon>Pediococcus acidilactici group</taxon>
    </lineage>
</organism>
<keyword evidence="1 6" id="KW-0547">Nucleotide-binding</keyword>
<dbReference type="PANTHER" id="PTHR12592:SF0">
    <property type="entry name" value="ATP-DEPENDENT (S)-NAD(P)H-HYDRATE DEHYDRATASE"/>
    <property type="match status" value="1"/>
</dbReference>
<dbReference type="InterPro" id="IPR000631">
    <property type="entry name" value="CARKD"/>
</dbReference>
<protein>
    <recommendedName>
        <fullName evidence="6">ADP-dependent (S)-NAD(P)H-hydrate dehydratase</fullName>
        <ecNumber evidence="6">4.2.1.136</ecNumber>
    </recommendedName>
    <alternativeName>
        <fullName evidence="6">ADP-dependent NAD(P)HX dehydratase</fullName>
    </alternativeName>
</protein>
<dbReference type="Proteomes" id="UP001280897">
    <property type="component" value="Unassembled WGS sequence"/>
</dbReference>
<comment type="catalytic activity">
    <reaction evidence="6">
        <text>(6S)-NADPHX + ADP = AMP + phosphate + NADPH + H(+)</text>
        <dbReference type="Rhea" id="RHEA:32235"/>
        <dbReference type="ChEBI" id="CHEBI:15378"/>
        <dbReference type="ChEBI" id="CHEBI:43474"/>
        <dbReference type="ChEBI" id="CHEBI:57783"/>
        <dbReference type="ChEBI" id="CHEBI:64076"/>
        <dbReference type="ChEBI" id="CHEBI:456215"/>
        <dbReference type="ChEBI" id="CHEBI:456216"/>
        <dbReference type="EC" id="4.2.1.136"/>
    </reaction>
</comment>
<feature type="binding site" evidence="6">
    <location>
        <position position="40"/>
    </location>
    <ligand>
        <name>(6S)-NADPHX</name>
        <dbReference type="ChEBI" id="CHEBI:64076"/>
    </ligand>
</feature>
<dbReference type="Gene3D" id="3.40.1190.20">
    <property type="match status" value="1"/>
</dbReference>
<dbReference type="Pfam" id="PF01256">
    <property type="entry name" value="Carb_kinase"/>
    <property type="match status" value="1"/>
</dbReference>
<evidence type="ECO:0000256" key="2">
    <source>
        <dbReference type="ARBA" id="ARBA00022840"/>
    </source>
</evidence>
<dbReference type="EC" id="4.2.1.136" evidence="6"/>
<evidence type="ECO:0000256" key="1">
    <source>
        <dbReference type="ARBA" id="ARBA00022741"/>
    </source>
</evidence>
<comment type="subunit">
    <text evidence="6">Homotetramer.</text>
</comment>
<evidence type="ECO:0000256" key="3">
    <source>
        <dbReference type="ARBA" id="ARBA00022857"/>
    </source>
</evidence>
<evidence type="ECO:0000256" key="5">
    <source>
        <dbReference type="ARBA" id="ARBA00023239"/>
    </source>
</evidence>
<feature type="binding site" evidence="6">
    <location>
        <begin position="186"/>
        <end position="190"/>
    </location>
    <ligand>
        <name>AMP</name>
        <dbReference type="ChEBI" id="CHEBI:456215"/>
    </ligand>
</feature>
<comment type="caution">
    <text evidence="8">The sequence shown here is derived from an EMBL/GenBank/DDBJ whole genome shotgun (WGS) entry which is preliminary data.</text>
</comment>
<evidence type="ECO:0000313" key="8">
    <source>
        <dbReference type="EMBL" id="MDV2621997.1"/>
    </source>
</evidence>
<sequence length="276" mass="29268">MLKISRQTLKSHWPVRQKQSHKGTYGHLLLIAGNAQYGGAGILAASAAVYAGGGLVTLATAKNNFTAVRATLAEIMLIDFTDFDQLSQSLANATGVVIGPGLGTDSTSLAVLNFTLAHIAEGVPLIIDGSAIDLVAQHDLQVSHHPTIYTPHQMEWQRLSGIKIADQSVGRNQAVVDQLNATVVLKHYHTEIYAPAAPVAQIMAGNPGMATGGSGDSLTGILLALIAQANSVNEGVRLGTFLHSYTADLIYEHEAVVLPHRLIRRLPAVLKQLTQP</sequence>
<comment type="similarity">
    <text evidence="6">Belongs to the NnrD/CARKD family.</text>
</comment>
<feature type="domain" description="YjeF C-terminal" evidence="7">
    <location>
        <begin position="5"/>
        <end position="273"/>
    </location>
</feature>
<dbReference type="HAMAP" id="MF_01965">
    <property type="entry name" value="NADHX_dehydratase"/>
    <property type="match status" value="1"/>
</dbReference>